<accession>A0A1C6TP85</accession>
<reference evidence="2" key="1">
    <citation type="submission" date="2016-06" db="EMBL/GenBank/DDBJ databases">
        <authorList>
            <person name="Kjaerup R.B."/>
            <person name="Dalgaard T.S."/>
            <person name="Juul-Madsen H.R."/>
        </authorList>
    </citation>
    <scope>NUCLEOTIDE SEQUENCE [LARGE SCALE GENOMIC DNA]</scope>
    <source>
        <strain evidence="2">DSM 43817</strain>
    </source>
</reference>
<evidence type="ECO:0000313" key="2">
    <source>
        <dbReference type="EMBL" id="SCL43373.1"/>
    </source>
</evidence>
<dbReference type="STRING" id="145854.GA0074692_6694"/>
<evidence type="ECO:0000313" key="3">
    <source>
        <dbReference type="Proteomes" id="UP000198959"/>
    </source>
</evidence>
<dbReference type="AlphaFoldDB" id="A0A1C6TP85"/>
<gene>
    <name evidence="1" type="ORF">GA0074692_6694</name>
    <name evidence="2" type="ORF">GA0074692_6849</name>
</gene>
<organism evidence="2 3">
    <name type="scientific">Micromonospora pallida</name>
    <dbReference type="NCBI Taxonomy" id="145854"/>
    <lineage>
        <taxon>Bacteria</taxon>
        <taxon>Bacillati</taxon>
        <taxon>Actinomycetota</taxon>
        <taxon>Actinomycetes</taxon>
        <taxon>Micromonosporales</taxon>
        <taxon>Micromonosporaceae</taxon>
        <taxon>Micromonospora</taxon>
    </lineage>
</organism>
<sequence length="54" mass="5971">MPTSDIARLERELLAARGNPQRHAEVRQNIREAGLPHLAAELDRIAATDPSREG</sequence>
<proteinExistence type="predicted"/>
<dbReference type="Proteomes" id="UP000198959">
    <property type="component" value="Unassembled WGS sequence"/>
</dbReference>
<protein>
    <submittedName>
        <fullName evidence="2">Uncharacterized protein</fullName>
    </submittedName>
</protein>
<dbReference type="RefSeq" id="WP_176738646.1">
    <property type="nucleotide sequence ID" value="NZ_FMHW01000002.1"/>
</dbReference>
<dbReference type="EMBL" id="FMHW01000002">
    <property type="protein sequence ID" value="SCL42175.1"/>
    <property type="molecule type" value="Genomic_DNA"/>
</dbReference>
<keyword evidence="3" id="KW-1185">Reference proteome</keyword>
<reference evidence="3" key="2">
    <citation type="submission" date="2016-06" db="EMBL/GenBank/DDBJ databases">
        <authorList>
            <person name="Varghese N."/>
            <person name="Submissions Spin"/>
        </authorList>
    </citation>
    <scope>NUCLEOTIDE SEQUENCE [LARGE SCALE GENOMIC DNA]</scope>
    <source>
        <strain evidence="3">DSM 43817</strain>
    </source>
</reference>
<dbReference type="EMBL" id="FMHW01000004">
    <property type="protein sequence ID" value="SCL43373.1"/>
    <property type="molecule type" value="Genomic_DNA"/>
</dbReference>
<name>A0A1C6TP85_9ACTN</name>
<evidence type="ECO:0000313" key="1">
    <source>
        <dbReference type="EMBL" id="SCL42175.1"/>
    </source>
</evidence>